<evidence type="ECO:0000313" key="5">
    <source>
        <dbReference type="Proteomes" id="UP001176806"/>
    </source>
</evidence>
<protein>
    <submittedName>
        <fullName evidence="4">FecR domain-containing protein</fullName>
    </submittedName>
</protein>
<evidence type="ECO:0000256" key="1">
    <source>
        <dbReference type="SAM" id="Phobius"/>
    </source>
</evidence>
<dbReference type="PANTHER" id="PTHR30273:SF2">
    <property type="entry name" value="PROTEIN FECR"/>
    <property type="match status" value="1"/>
</dbReference>
<evidence type="ECO:0000259" key="3">
    <source>
        <dbReference type="Pfam" id="PF16344"/>
    </source>
</evidence>
<organism evidence="4 5">
    <name type="scientific">Flavivirga jejuensis</name>
    <dbReference type="NCBI Taxonomy" id="870487"/>
    <lineage>
        <taxon>Bacteria</taxon>
        <taxon>Pseudomonadati</taxon>
        <taxon>Bacteroidota</taxon>
        <taxon>Flavobacteriia</taxon>
        <taxon>Flavobacteriales</taxon>
        <taxon>Flavobacteriaceae</taxon>
        <taxon>Flavivirga</taxon>
    </lineage>
</organism>
<sequence length="306" mass="34928">MKIDATILKKYVNQQCSNDEIKIVEQWINSTNHIDDKGEVLNSSSREKELWENINNATNIEANKHKYSLKKISTWTVAASILILVGFTTYFSFLSDTITYNTGIGELQTITLNDGTKITLNSVSTLKLSKEFNKENRKVILNGEAFFEVAKDSLNPFIVETATSRTEVLGTEFNLSAYTNDLEVLTLNEGKVLFSKQGENKNSGVILLPNQQVILKENVLHKKEVDASFSLLWMQKKLVYRGIPFKKVIHDIERFYGVTIKVEKEGLINRLYRGNHNNPSLQDLMQKISFVLNFKYKSEGKTVIIY</sequence>
<dbReference type="PIRSF" id="PIRSF018266">
    <property type="entry name" value="FecR"/>
    <property type="match status" value="1"/>
</dbReference>
<evidence type="ECO:0000313" key="4">
    <source>
        <dbReference type="EMBL" id="MDO5976114.1"/>
    </source>
</evidence>
<feature type="domain" description="Protein FecR C-terminal" evidence="3">
    <location>
        <begin position="237"/>
        <end position="305"/>
    </location>
</feature>
<dbReference type="Pfam" id="PF04773">
    <property type="entry name" value="FecR"/>
    <property type="match status" value="1"/>
</dbReference>
<dbReference type="Gene3D" id="2.60.120.1440">
    <property type="match status" value="1"/>
</dbReference>
<dbReference type="Gene3D" id="3.55.50.30">
    <property type="match status" value="1"/>
</dbReference>
<feature type="domain" description="FecR protein" evidence="2">
    <location>
        <begin position="99"/>
        <end position="192"/>
    </location>
</feature>
<evidence type="ECO:0000259" key="2">
    <source>
        <dbReference type="Pfam" id="PF04773"/>
    </source>
</evidence>
<dbReference type="EMBL" id="JAUOEL010000007">
    <property type="protein sequence ID" value="MDO5976114.1"/>
    <property type="molecule type" value="Genomic_DNA"/>
</dbReference>
<dbReference type="InterPro" id="IPR006860">
    <property type="entry name" value="FecR"/>
</dbReference>
<accession>A0ABT8WSH4</accession>
<gene>
    <name evidence="4" type="ORF">Q4Q40_18090</name>
</gene>
<keyword evidence="1" id="KW-0472">Membrane</keyword>
<dbReference type="InterPro" id="IPR012373">
    <property type="entry name" value="Ferrdict_sens_TM"/>
</dbReference>
<dbReference type="Proteomes" id="UP001176806">
    <property type="component" value="Unassembled WGS sequence"/>
</dbReference>
<comment type="caution">
    <text evidence="4">The sequence shown here is derived from an EMBL/GenBank/DDBJ whole genome shotgun (WGS) entry which is preliminary data.</text>
</comment>
<feature type="transmembrane region" description="Helical" evidence="1">
    <location>
        <begin position="72"/>
        <end position="93"/>
    </location>
</feature>
<dbReference type="InterPro" id="IPR032508">
    <property type="entry name" value="FecR_C"/>
</dbReference>
<dbReference type="RefSeq" id="WP_303303376.1">
    <property type="nucleotide sequence ID" value="NZ_BAABDA010000004.1"/>
</dbReference>
<reference evidence="4" key="1">
    <citation type="submission" date="2023-07" db="EMBL/GenBank/DDBJ databases">
        <title>Two novel species in the genus Flavivirga.</title>
        <authorList>
            <person name="Kwon K."/>
        </authorList>
    </citation>
    <scope>NUCLEOTIDE SEQUENCE</scope>
    <source>
        <strain evidence="4">KACC 14158</strain>
    </source>
</reference>
<proteinExistence type="predicted"/>
<keyword evidence="1" id="KW-0812">Transmembrane</keyword>
<dbReference type="Pfam" id="PF16344">
    <property type="entry name" value="FecR_C"/>
    <property type="match status" value="1"/>
</dbReference>
<dbReference type="PANTHER" id="PTHR30273">
    <property type="entry name" value="PERIPLASMIC SIGNAL SENSOR AND SIGMA FACTOR ACTIVATOR FECR-RELATED"/>
    <property type="match status" value="1"/>
</dbReference>
<keyword evidence="5" id="KW-1185">Reference proteome</keyword>
<keyword evidence="1" id="KW-1133">Transmembrane helix</keyword>
<name>A0ABT8WSH4_9FLAO</name>